<proteinExistence type="predicted"/>
<dbReference type="EMBL" id="JAAYEE010000171">
    <property type="protein sequence ID" value="NLW35788.1"/>
    <property type="molecule type" value="Genomic_DNA"/>
</dbReference>
<organism evidence="1 2">
    <name type="scientific">Syntrophorhabdus aromaticivorans</name>
    <dbReference type="NCBI Taxonomy" id="328301"/>
    <lineage>
        <taxon>Bacteria</taxon>
        <taxon>Pseudomonadati</taxon>
        <taxon>Thermodesulfobacteriota</taxon>
        <taxon>Syntrophorhabdia</taxon>
        <taxon>Syntrophorhabdales</taxon>
        <taxon>Syntrophorhabdaceae</taxon>
        <taxon>Syntrophorhabdus</taxon>
    </lineage>
</organism>
<sequence length="363" mass="41225">MPRKKVLWKPLLTLMIILGAMPVVLLAASFDCSKAKTKTGKAICKDPYLSVLDENLAAAYNRILETVDGDSVKKTQRVWLKRSLYPCGENRECIQRAYESRLNELGYGDDPTKKAPGPLKCPQCGIWEVRGDGKLLIIDQERIIYPGCGEFTYKTERMAPKLEREDRYEYQVSMLLEQVKMSFLCSEEMNEGNDWYLEATIQGHFREASEGSFELRKMKTGKEITLSLNGWNMDREDPCDSGSGHGSAWCAVIEQSHIYGSLSNRAREAYYLLLGSKAGKLPEFNVARFSAVVNQFCTEYHKESGGGAWPHAWATSCTNAILNRKYNEFAAWQSCMEKNENKLASCKFPDETFDRTQEDERGE</sequence>
<evidence type="ECO:0000313" key="2">
    <source>
        <dbReference type="Proteomes" id="UP000777265"/>
    </source>
</evidence>
<accession>A0A971M4A8</accession>
<reference evidence="1" key="1">
    <citation type="journal article" date="2020" name="Biotechnol. Biofuels">
        <title>New insights from the biogas microbiome by comprehensive genome-resolved metagenomics of nearly 1600 species originating from multiple anaerobic digesters.</title>
        <authorList>
            <person name="Campanaro S."/>
            <person name="Treu L."/>
            <person name="Rodriguez-R L.M."/>
            <person name="Kovalovszki A."/>
            <person name="Ziels R.M."/>
            <person name="Maus I."/>
            <person name="Zhu X."/>
            <person name="Kougias P.G."/>
            <person name="Basile A."/>
            <person name="Luo G."/>
            <person name="Schluter A."/>
            <person name="Konstantinidis K.T."/>
            <person name="Angelidaki I."/>
        </authorList>
    </citation>
    <scope>NUCLEOTIDE SEQUENCE</scope>
    <source>
        <strain evidence="1">AS06rmzACSIP_7</strain>
    </source>
</reference>
<dbReference type="InterPro" id="IPR052755">
    <property type="entry name" value="Lysozyme_Inhibitor_LprI"/>
</dbReference>
<dbReference type="GO" id="GO:0005576">
    <property type="term" value="C:extracellular region"/>
    <property type="evidence" value="ECO:0007669"/>
    <property type="project" value="TreeGrafter"/>
</dbReference>
<dbReference type="Proteomes" id="UP000777265">
    <property type="component" value="Unassembled WGS sequence"/>
</dbReference>
<gene>
    <name evidence="1" type="ORF">GXY80_09950</name>
</gene>
<evidence type="ECO:0000313" key="1">
    <source>
        <dbReference type="EMBL" id="NLW35788.1"/>
    </source>
</evidence>
<comment type="caution">
    <text evidence="1">The sequence shown here is derived from an EMBL/GenBank/DDBJ whole genome shotgun (WGS) entry which is preliminary data.</text>
</comment>
<name>A0A971M4A8_9BACT</name>
<dbReference type="AlphaFoldDB" id="A0A971M4A8"/>
<protein>
    <recommendedName>
        <fullName evidence="3">Lysozyme inhibitor LprI N-terminal domain-containing protein</fullName>
    </recommendedName>
</protein>
<reference evidence="1" key="2">
    <citation type="submission" date="2020-01" db="EMBL/GenBank/DDBJ databases">
        <authorList>
            <person name="Campanaro S."/>
        </authorList>
    </citation>
    <scope>NUCLEOTIDE SEQUENCE</scope>
    <source>
        <strain evidence="1">AS06rmzACSIP_7</strain>
    </source>
</reference>
<dbReference type="PANTHER" id="PTHR37549">
    <property type="entry name" value="LIPOPROTEIN LPRI"/>
    <property type="match status" value="1"/>
</dbReference>
<evidence type="ECO:0008006" key="3">
    <source>
        <dbReference type="Google" id="ProtNLM"/>
    </source>
</evidence>
<dbReference type="PANTHER" id="PTHR37549:SF1">
    <property type="entry name" value="LIPOPROTEIN LPRI"/>
    <property type="match status" value="1"/>
</dbReference>